<evidence type="ECO:0000256" key="1">
    <source>
        <dbReference type="SAM" id="Coils"/>
    </source>
</evidence>
<comment type="caution">
    <text evidence="4">The sequence shown here is derived from an EMBL/GenBank/DDBJ whole genome shotgun (WGS) entry which is preliminary data.</text>
</comment>
<evidence type="ECO:0000313" key="4">
    <source>
        <dbReference type="EMBL" id="KKN92661.1"/>
    </source>
</evidence>
<evidence type="ECO:0000259" key="2">
    <source>
        <dbReference type="Pfam" id="PF13569"/>
    </source>
</evidence>
<dbReference type="EMBL" id="LAZR01000093">
    <property type="protein sequence ID" value="KKN92661.1"/>
    <property type="molecule type" value="Genomic_DNA"/>
</dbReference>
<keyword evidence="1" id="KW-0175">Coiled coil</keyword>
<organism evidence="4">
    <name type="scientific">marine sediment metagenome</name>
    <dbReference type="NCBI Taxonomy" id="412755"/>
    <lineage>
        <taxon>unclassified sequences</taxon>
        <taxon>metagenomes</taxon>
        <taxon>ecological metagenomes</taxon>
    </lineage>
</organism>
<dbReference type="Pfam" id="PF13569">
    <property type="entry name" value="DUF4132"/>
    <property type="match status" value="1"/>
</dbReference>
<dbReference type="InterPro" id="IPR056639">
    <property type="entry name" value="DUF7737"/>
</dbReference>
<feature type="domain" description="DUF4132" evidence="2">
    <location>
        <begin position="432"/>
        <end position="611"/>
    </location>
</feature>
<reference evidence="4" key="1">
    <citation type="journal article" date="2015" name="Nature">
        <title>Complex archaea that bridge the gap between prokaryotes and eukaryotes.</title>
        <authorList>
            <person name="Spang A."/>
            <person name="Saw J.H."/>
            <person name="Jorgensen S.L."/>
            <person name="Zaremba-Niedzwiedzka K."/>
            <person name="Martijn J."/>
            <person name="Lind A.E."/>
            <person name="van Eijk R."/>
            <person name="Schleper C."/>
            <person name="Guy L."/>
            <person name="Ettema T.J."/>
        </authorList>
    </citation>
    <scope>NUCLEOTIDE SEQUENCE</scope>
</reference>
<gene>
    <name evidence="4" type="ORF">LCGC14_0205950</name>
</gene>
<name>A0A0F9X1H9_9ZZZZ</name>
<sequence>MKDIIKKLFGVNNDIESKLEISPEVISFRKEFFEEALEYKDGYSVKLTDIPKYKELKKMLSSFRKEFIFDLIYLKNGQTKTDLGDDGYFLKDTAKNVLSLLIRASDIHFNDEEILEIINGFMHGSEGHLYSFNWPIVPLVGKIEKEVQKTGVSPELRSTLNKVQKAITKGNYLSADDIRLGTRVSNIGKNSSEFEVDRNDPLGNSIYETITSLKESDQEVFKELLEHFSKGGGKSMPANSWLKTSGDLIAKVGVGKVKPSFIKWIEDTLDLFRQIHKNQEYEFDFIADKNIQILRSAVWSSSVINDDELNQIIEVLGLLSYKKLRNFGALSAKLGNGCIYSFSKLPYQDGISRLTKFRMKIKYPSVQSIITKAIERVAKAEGKTMYEIEELAVQDFGLNSDFQLIQKFGEYTAIGTIENSSSFSLLWENESGKKIKSIPKFVKDNFSVELKEYKKKIKDIQSNLTAQKSRIEKIFLAKREWDFEQWKKLYLDNNLLRFFGTKLIWNFKIDDKTTSVIYENNEFIDVDEVILKNYKNAKITLWHPVNSSINEIQSWRRWLEKNEIKQPFKQAHRELYIVTDAEKNTNTYSNRFAAHVLRQHIFIALCRERGWAYTLQGQWDSHNTPVLKIAAWKYRVEFWVEGIQDSANDSGIFNYLQTDQVRFYDVESQVEMDKVPAIVFSEAMRDIDLFVGVTSIGADPNWRDGGEERFHGYWSDFSFGNLAVSGRERKELLENIIPKLKIADQCSFEGNFLVVKGTIRIYKIHLGSGNILMKPNDQYLCIVADRSKRANEVFLPFEGDSTLSVILSKALMLADDTKIKDRTIISQIKN</sequence>
<dbReference type="InterPro" id="IPR025406">
    <property type="entry name" value="DUF4132"/>
</dbReference>
<proteinExistence type="predicted"/>
<evidence type="ECO:0000259" key="3">
    <source>
        <dbReference type="Pfam" id="PF24879"/>
    </source>
</evidence>
<feature type="coiled-coil region" evidence="1">
    <location>
        <begin position="443"/>
        <end position="470"/>
    </location>
</feature>
<dbReference type="Pfam" id="PF24879">
    <property type="entry name" value="DUF7737"/>
    <property type="match status" value="1"/>
</dbReference>
<dbReference type="AlphaFoldDB" id="A0A0F9X1H9"/>
<accession>A0A0F9X1H9</accession>
<protein>
    <submittedName>
        <fullName evidence="4">Uncharacterized protein</fullName>
    </submittedName>
</protein>
<feature type="domain" description="DUF7737" evidence="3">
    <location>
        <begin position="728"/>
        <end position="828"/>
    </location>
</feature>